<evidence type="ECO:0000313" key="2">
    <source>
        <dbReference type="EMBL" id="RZF22694.1"/>
    </source>
</evidence>
<sequence>MTTKKLPTDSLSREIRRLTMQLELIERHLQSAEIEQSREVVEKSIILKMNDMTSSNINYLGKLKGVRGTKLKKRYVQAEITLLSKGISRFPEKNEIRLKLLKDRFNIAIERFNQISA</sequence>
<gene>
    <name evidence="2" type="ORF">DAY19_02675</name>
</gene>
<dbReference type="Proteomes" id="UP000443582">
    <property type="component" value="Unassembled WGS sequence"/>
</dbReference>
<evidence type="ECO:0000313" key="3">
    <source>
        <dbReference type="Proteomes" id="UP000443582"/>
    </source>
</evidence>
<protein>
    <submittedName>
        <fullName evidence="2">Uncharacterized protein</fullName>
    </submittedName>
</protein>
<name>A0ABY0IIA8_9BACT</name>
<evidence type="ECO:0000256" key="1">
    <source>
        <dbReference type="SAM" id="Coils"/>
    </source>
</evidence>
<organism evidence="2 3">
    <name type="scientific">Halobacteriovorax vibrionivorans</name>
    <dbReference type="NCBI Taxonomy" id="2152716"/>
    <lineage>
        <taxon>Bacteria</taxon>
        <taxon>Pseudomonadati</taxon>
        <taxon>Bdellovibrionota</taxon>
        <taxon>Bacteriovoracia</taxon>
        <taxon>Bacteriovoracales</taxon>
        <taxon>Halobacteriovoraceae</taxon>
        <taxon>Halobacteriovorax</taxon>
    </lineage>
</organism>
<comment type="caution">
    <text evidence="2">The sequence shown here is derived from an EMBL/GenBank/DDBJ whole genome shotgun (WGS) entry which is preliminary data.</text>
</comment>
<dbReference type="RefSeq" id="WP_114705638.1">
    <property type="nucleotide sequence ID" value="NZ_QDKL01000001.1"/>
</dbReference>
<reference evidence="3" key="1">
    <citation type="journal article" date="2019" name="Int. J. Syst. Evol. Microbiol.">
        <title>Halobacteriovorax valvorus sp. nov., a novel prokaryotic predator isolated from coastal seawater of China.</title>
        <authorList>
            <person name="Chen M.-X."/>
        </authorList>
    </citation>
    <scope>NUCLEOTIDE SEQUENCE [LARGE SCALE GENOMIC DNA]</scope>
    <source>
        <strain evidence="3">BL9</strain>
    </source>
</reference>
<feature type="coiled-coil region" evidence="1">
    <location>
        <begin position="8"/>
        <end position="35"/>
    </location>
</feature>
<keyword evidence="1" id="KW-0175">Coiled coil</keyword>
<accession>A0ABY0IIA8</accession>
<dbReference type="EMBL" id="QDKL01000001">
    <property type="protein sequence ID" value="RZF22694.1"/>
    <property type="molecule type" value="Genomic_DNA"/>
</dbReference>
<proteinExistence type="predicted"/>
<keyword evidence="3" id="KW-1185">Reference proteome</keyword>